<feature type="compositionally biased region" description="Basic and acidic residues" evidence="1">
    <location>
        <begin position="187"/>
        <end position="204"/>
    </location>
</feature>
<comment type="caution">
    <text evidence="2">The sequence shown here is derived from an EMBL/GenBank/DDBJ whole genome shotgun (WGS) entry which is preliminary data.</text>
</comment>
<dbReference type="EMBL" id="JAENHP010000018">
    <property type="protein sequence ID" value="MBM2621202.1"/>
    <property type="molecule type" value="Genomic_DNA"/>
</dbReference>
<sequence>MDPEEILENNLLNAFGVGLEGLDAEYVSAADREYEQFTMVVRPEAELKAAKKLLAAYKAKVEREVNEGVSMEMKRHIADTDKAHGQVGEVRDGLLRLVDRLGAGRGSAAEGLVEIDSARAALAYLRGERDRIAINTRVSELKSAHPHRYRDALNRRLPNGYAPSIFHDPKRREELPPVGFRPGTPDLFRKVSDQHSTKEAMRRR</sequence>
<dbReference type="RefSeq" id="WP_203381179.1">
    <property type="nucleotide sequence ID" value="NZ_JAENHP010000018.1"/>
</dbReference>
<evidence type="ECO:0000313" key="3">
    <source>
        <dbReference type="Proteomes" id="UP000632138"/>
    </source>
</evidence>
<organism evidence="2 3">
    <name type="scientific">Paractinoplanes ovalisporus</name>
    <dbReference type="NCBI Taxonomy" id="2810368"/>
    <lineage>
        <taxon>Bacteria</taxon>
        <taxon>Bacillati</taxon>
        <taxon>Actinomycetota</taxon>
        <taxon>Actinomycetes</taxon>
        <taxon>Micromonosporales</taxon>
        <taxon>Micromonosporaceae</taxon>
        <taxon>Paractinoplanes</taxon>
    </lineage>
</organism>
<protein>
    <submittedName>
        <fullName evidence="2">Uncharacterized protein</fullName>
    </submittedName>
</protein>
<keyword evidence="3" id="KW-1185">Reference proteome</keyword>
<evidence type="ECO:0000313" key="2">
    <source>
        <dbReference type="EMBL" id="MBM2621202.1"/>
    </source>
</evidence>
<dbReference type="Proteomes" id="UP000632138">
    <property type="component" value="Unassembled WGS sequence"/>
</dbReference>
<evidence type="ECO:0000256" key="1">
    <source>
        <dbReference type="SAM" id="MobiDB-lite"/>
    </source>
</evidence>
<accession>A0ABS2AMX7</accession>
<name>A0ABS2AMX7_9ACTN</name>
<feature type="region of interest" description="Disordered" evidence="1">
    <location>
        <begin position="160"/>
        <end position="204"/>
    </location>
</feature>
<proteinExistence type="predicted"/>
<reference evidence="2 3" key="1">
    <citation type="submission" date="2021-01" db="EMBL/GenBank/DDBJ databases">
        <title>Actinoplanes sp. nov. LDG1-06 isolated from lichen.</title>
        <authorList>
            <person name="Saeng-In P."/>
            <person name="Phongsopitanun W."/>
            <person name="Kanchanasin P."/>
            <person name="Yuki M."/>
            <person name="Kudo T."/>
            <person name="Ohkuma M."/>
            <person name="Tanasupawat S."/>
        </authorList>
    </citation>
    <scope>NUCLEOTIDE SEQUENCE [LARGE SCALE GENOMIC DNA]</scope>
    <source>
        <strain evidence="2 3">LDG1-06</strain>
    </source>
</reference>
<gene>
    <name evidence="2" type="ORF">JIG36_37440</name>
</gene>